<gene>
    <name evidence="2" type="ORF">dsmv_3348</name>
</gene>
<dbReference type="eggNOG" id="COG1708">
    <property type="taxonomic scope" value="Bacteria"/>
</dbReference>
<dbReference type="PANTHER" id="PTHR43449">
    <property type="entry name" value="NUCLEOTIDYLTRANSFERASE"/>
    <property type="match status" value="1"/>
</dbReference>
<protein>
    <submittedName>
        <fullName evidence="2">DNA polymerase beta domain protein region</fullName>
    </submittedName>
</protein>
<dbReference type="STRING" id="897.B2D07_16920"/>
<dbReference type="AlphaFoldDB" id="S7UKC5"/>
<proteinExistence type="predicted"/>
<dbReference type="PANTHER" id="PTHR43449:SF1">
    <property type="entry name" value="POLYMERASE BETA NUCLEOTIDYLTRANSFERASE DOMAIN-CONTAINING PROTEIN"/>
    <property type="match status" value="1"/>
</dbReference>
<organism evidence="2 3">
    <name type="scientific">Desulfococcus multivorans DSM 2059</name>
    <dbReference type="NCBI Taxonomy" id="1121405"/>
    <lineage>
        <taxon>Bacteria</taxon>
        <taxon>Pseudomonadati</taxon>
        <taxon>Thermodesulfobacteriota</taxon>
        <taxon>Desulfobacteria</taxon>
        <taxon>Desulfobacterales</taxon>
        <taxon>Desulfococcaceae</taxon>
        <taxon>Desulfococcus</taxon>
    </lineage>
</organism>
<evidence type="ECO:0000313" key="3">
    <source>
        <dbReference type="Proteomes" id="UP000014977"/>
    </source>
</evidence>
<dbReference type="RefSeq" id="WP_020878481.1">
    <property type="nucleotide sequence ID" value="NZ_ATHJ01000118.1"/>
</dbReference>
<evidence type="ECO:0000259" key="1">
    <source>
        <dbReference type="Pfam" id="PF18765"/>
    </source>
</evidence>
<dbReference type="InterPro" id="IPR041633">
    <property type="entry name" value="Polbeta"/>
</dbReference>
<dbReference type="Pfam" id="PF18765">
    <property type="entry name" value="Polbeta"/>
    <property type="match status" value="1"/>
</dbReference>
<name>S7UKC5_DESML</name>
<dbReference type="Gene3D" id="3.30.460.10">
    <property type="entry name" value="Beta Polymerase, domain 2"/>
    <property type="match status" value="1"/>
</dbReference>
<evidence type="ECO:0000313" key="2">
    <source>
        <dbReference type="EMBL" id="EPR34264.1"/>
    </source>
</evidence>
<comment type="caution">
    <text evidence="2">The sequence shown here is derived from an EMBL/GenBank/DDBJ whole genome shotgun (WGS) entry which is preliminary data.</text>
</comment>
<sequence length="109" mass="12512">MAKGKTPETAIKYINFLRKQEPGIIKAYLFGSYAKGNADINSDMDIAIIFEDFPDSFDMPVQLMKLRRKFDTRIEPHPFRRKDFNISNPMANEILKTGIEIEGSDLDNP</sequence>
<dbReference type="CDD" id="cd05403">
    <property type="entry name" value="NT_KNTase_like"/>
    <property type="match status" value="1"/>
</dbReference>
<feature type="domain" description="Polymerase beta nucleotidyltransferase" evidence="1">
    <location>
        <begin position="14"/>
        <end position="101"/>
    </location>
</feature>
<accession>S7UKC5</accession>
<reference evidence="2 3" key="1">
    <citation type="journal article" date="2013" name="Genome Announc.">
        <title>Draft genome sequences for three mercury-methylating, sulfate-reducing bacteria.</title>
        <authorList>
            <person name="Brown S.D."/>
            <person name="Hurt R.A.Jr."/>
            <person name="Gilmour C.C."/>
            <person name="Elias D.A."/>
        </authorList>
    </citation>
    <scope>NUCLEOTIDE SEQUENCE [LARGE SCALE GENOMIC DNA]</scope>
    <source>
        <strain evidence="2 3">DSM 2059</strain>
    </source>
</reference>
<keyword evidence="3" id="KW-1185">Reference proteome</keyword>
<dbReference type="InterPro" id="IPR043519">
    <property type="entry name" value="NT_sf"/>
</dbReference>
<dbReference type="EMBL" id="ATHJ01000118">
    <property type="protein sequence ID" value="EPR34264.1"/>
    <property type="molecule type" value="Genomic_DNA"/>
</dbReference>
<dbReference type="SUPFAM" id="SSF81301">
    <property type="entry name" value="Nucleotidyltransferase"/>
    <property type="match status" value="1"/>
</dbReference>
<dbReference type="Proteomes" id="UP000014977">
    <property type="component" value="Unassembled WGS sequence"/>
</dbReference>
<dbReference type="OrthoDB" id="9803106at2"/>